<evidence type="ECO:0000256" key="1">
    <source>
        <dbReference type="SAM" id="Phobius"/>
    </source>
</evidence>
<dbReference type="Pfam" id="PF13400">
    <property type="entry name" value="Tad"/>
    <property type="match status" value="1"/>
</dbReference>
<reference evidence="3" key="1">
    <citation type="journal article" date="2016" name="Front. Microbiol.">
        <title>Genome Sequence of the Piezophilic, Mesophilic Sulfate-Reducing Bacterium Desulfovibrio indicus J2T.</title>
        <authorList>
            <person name="Cao J."/>
            <person name="Maignien L."/>
            <person name="Shao Z."/>
            <person name="Alain K."/>
            <person name="Jebbar M."/>
        </authorList>
    </citation>
    <scope>NUCLEOTIDE SEQUENCE</scope>
    <source>
        <strain evidence="3">DSM 16372</strain>
    </source>
</reference>
<keyword evidence="1" id="KW-1133">Transmembrane helix</keyword>
<feature type="transmembrane region" description="Helical" evidence="1">
    <location>
        <begin position="21"/>
        <end position="44"/>
    </location>
</feature>
<gene>
    <name evidence="3" type="ORF">BHAOGJBA_5757</name>
</gene>
<evidence type="ECO:0000313" key="3">
    <source>
        <dbReference type="EMBL" id="GJD92204.1"/>
    </source>
</evidence>
<reference evidence="3" key="2">
    <citation type="submission" date="2021-08" db="EMBL/GenBank/DDBJ databases">
        <authorList>
            <person name="Tani A."/>
            <person name="Ola A."/>
            <person name="Ogura Y."/>
            <person name="Katsura K."/>
            <person name="Hayashi T."/>
        </authorList>
    </citation>
    <scope>NUCLEOTIDE SEQUENCE</scope>
    <source>
        <strain evidence="3">DSM 16372</strain>
    </source>
</reference>
<organism evidence="3 4">
    <name type="scientific">Methylobacterium hispanicum</name>
    <dbReference type="NCBI Taxonomy" id="270350"/>
    <lineage>
        <taxon>Bacteria</taxon>
        <taxon>Pseudomonadati</taxon>
        <taxon>Pseudomonadota</taxon>
        <taxon>Alphaproteobacteria</taxon>
        <taxon>Hyphomicrobiales</taxon>
        <taxon>Methylobacteriaceae</taxon>
        <taxon>Methylobacterium</taxon>
    </lineage>
</organism>
<evidence type="ECO:0000259" key="2">
    <source>
        <dbReference type="PROSITE" id="PS50234"/>
    </source>
</evidence>
<dbReference type="RefSeq" id="WP_082773116.1">
    <property type="nucleotide sequence ID" value="NZ_BPQO01000038.1"/>
</dbReference>
<protein>
    <recommendedName>
        <fullName evidence="2">VWFA domain-containing protein</fullName>
    </recommendedName>
</protein>
<evidence type="ECO:0000313" key="4">
    <source>
        <dbReference type="Proteomes" id="UP001055247"/>
    </source>
</evidence>
<dbReference type="SUPFAM" id="SSF53300">
    <property type="entry name" value="vWA-like"/>
    <property type="match status" value="1"/>
</dbReference>
<accession>A0AAV4ZWK0</accession>
<dbReference type="SMART" id="SM00327">
    <property type="entry name" value="VWA"/>
    <property type="match status" value="1"/>
</dbReference>
<dbReference type="Proteomes" id="UP001055247">
    <property type="component" value="Unassembled WGS sequence"/>
</dbReference>
<dbReference type="Gene3D" id="3.40.50.410">
    <property type="entry name" value="von Willebrand factor, type A domain"/>
    <property type="match status" value="1"/>
</dbReference>
<dbReference type="EMBL" id="BPQO01000038">
    <property type="protein sequence ID" value="GJD92204.1"/>
    <property type="molecule type" value="Genomic_DNA"/>
</dbReference>
<dbReference type="AlphaFoldDB" id="A0AAV4ZWK0"/>
<keyword evidence="1" id="KW-0472">Membrane</keyword>
<dbReference type="InterPro" id="IPR002035">
    <property type="entry name" value="VWF_A"/>
</dbReference>
<proteinExistence type="predicted"/>
<feature type="domain" description="VWFA" evidence="2">
    <location>
        <begin position="371"/>
        <end position="545"/>
    </location>
</feature>
<keyword evidence="4" id="KW-1185">Reference proteome</keyword>
<keyword evidence="1" id="KW-0812">Transmembrane</keyword>
<name>A0AAV4ZWK0_9HYPH</name>
<dbReference type="InterPro" id="IPR036465">
    <property type="entry name" value="vWFA_dom_sf"/>
</dbReference>
<dbReference type="PROSITE" id="PS50234">
    <property type="entry name" value="VWFA"/>
    <property type="match status" value="1"/>
</dbReference>
<dbReference type="InterPro" id="IPR028087">
    <property type="entry name" value="Tad_N"/>
</dbReference>
<comment type="caution">
    <text evidence="3">The sequence shown here is derived from an EMBL/GenBank/DDBJ whole genome shotgun (WGS) entry which is preliminary data.</text>
</comment>
<sequence>MQVAAVCKAVARLRGARDGNVAILFAFLSLPILGLTGAAIDYGLATRLEVKLQAATDATALALCQTPLSTTKPALQIQASMTMAGFMGAAVTIDPLNITDNPRQITLTSRMPSPIFFGKITGTTAIRPRATARCATPLPKTFEIALVLDNTGSMNVSGGGQTKMQALKTAATNFVDYVYSNDSFSSGTRLSIVPFASAVAIPAIYRSSSWIDLAGKSSYHWTNVLSPGASGFTNRLQIFSKLQSAYADWAWAGCLETLPYPLNVQDVMPSSNDSLFVPMLAPDEPGDGSVTYACVGSNCSFNSYIRDMNGTSGCDSTSNLSFAQLEGRSCKYVSPAGAAPTNSNSYTGVPNGPNFGCTTKPLQTLTSDTAALKNLINGMAPLGSTNIHEGLMWGWRTLSPLSVFASGSSPPASYSSSTVNKILILMTDGENSWPMNGNSPYNQSMYFPAGYIKNADGSGPNTRLPPGNQNISTASNSRNALDALTAQACSNAKSAGISIYTIGFSVSADPIDQQGLNLLSSCASTTNQFFVANDANGLINAFNQIASSIGSLRLTQ</sequence>